<dbReference type="PANTHER" id="PTHR22642">
    <property type="entry name" value="IMIDAZOLONEPROPIONASE"/>
    <property type="match status" value="1"/>
</dbReference>
<dbReference type="SUPFAM" id="SSF51338">
    <property type="entry name" value="Composite domain of metallo-dependent hydrolases"/>
    <property type="match status" value="1"/>
</dbReference>
<dbReference type="SUPFAM" id="SSF51556">
    <property type="entry name" value="Metallo-dependent hydrolases"/>
    <property type="match status" value="1"/>
</dbReference>
<dbReference type="RefSeq" id="WP_312865839.1">
    <property type="nucleotide sequence ID" value="NZ_BAABAI010000041.1"/>
</dbReference>
<dbReference type="InterPro" id="IPR032466">
    <property type="entry name" value="Metal_Hydrolase"/>
</dbReference>
<dbReference type="Pfam" id="PF07969">
    <property type="entry name" value="Amidohydro_3"/>
    <property type="match status" value="1"/>
</dbReference>
<proteinExistence type="predicted"/>
<name>A0A7W7WYB1_9PSEU</name>
<sequence length="522" mass="55106">MILDLKLVDAQVLTMDPNTPSARSIGVWQGRIVELDTDLPARRVVGLDGATVLPGFVDPHNHLAWAGRAARTVSVTHCATVAEILDLLRTVPRKAGWLEAAGYDHRTLDRPLTARDLDTVGTKVFVQDLSGHACVVSGDLLVGLPEAVLAQAQRDADGLTGFLAEAGHNAVRALRLPYPLDEVTADIEAGVRECLRQGIVLAAEAGVGGGLIGSTPLEVAAYQRADLPIRVQLMVSATELAVVRAHPSDLVRRALPLGLRTGLGDSRLSIGALKVWTDGGMMARTAALTRPYVGMAGSGMLADTEDDLRDAIVDGHRAGWQLAVHAIGDRAVDFALAALAEAQAVCPRPDARHRIEHAGLTRPDQLVSMAELGVIPVVQPAFLYAYGDDYAAIMGADREDWLYRGRSFLDHGLTLVGSSDRPVADGNPLRGIQFMVDRASSSGRVIGVGEGVSVAEALLSYTTRGAYACHMEGELGSLVSGKLGDFVVLGDDPRTAGRIADVPVLATVVGGRAVFDPHGLFG</sequence>
<dbReference type="CDD" id="cd01300">
    <property type="entry name" value="YtcJ_like"/>
    <property type="match status" value="1"/>
</dbReference>
<accession>A0A7W7WYB1</accession>
<reference evidence="2 3" key="1">
    <citation type="submission" date="2020-08" db="EMBL/GenBank/DDBJ databases">
        <title>Sequencing the genomes of 1000 actinobacteria strains.</title>
        <authorList>
            <person name="Klenk H.-P."/>
        </authorList>
    </citation>
    <scope>NUCLEOTIDE SEQUENCE [LARGE SCALE GENOMIC DNA]</scope>
    <source>
        <strain evidence="2 3">DSM 45084</strain>
    </source>
</reference>
<dbReference type="Proteomes" id="UP000542674">
    <property type="component" value="Unassembled WGS sequence"/>
</dbReference>
<dbReference type="GO" id="GO:0016810">
    <property type="term" value="F:hydrolase activity, acting on carbon-nitrogen (but not peptide) bonds"/>
    <property type="evidence" value="ECO:0007669"/>
    <property type="project" value="InterPro"/>
</dbReference>
<dbReference type="PANTHER" id="PTHR22642:SF2">
    <property type="entry name" value="PROTEIN LONG AFTER FAR-RED 3"/>
    <property type="match status" value="1"/>
</dbReference>
<comment type="caution">
    <text evidence="2">The sequence shown here is derived from an EMBL/GenBank/DDBJ whole genome shotgun (WGS) entry which is preliminary data.</text>
</comment>
<dbReference type="Gene3D" id="2.30.40.10">
    <property type="entry name" value="Urease, subunit C, domain 1"/>
    <property type="match status" value="1"/>
</dbReference>
<dbReference type="EMBL" id="JACHJS010000001">
    <property type="protein sequence ID" value="MBB4968027.1"/>
    <property type="molecule type" value="Genomic_DNA"/>
</dbReference>
<dbReference type="InterPro" id="IPR013108">
    <property type="entry name" value="Amidohydro_3"/>
</dbReference>
<dbReference type="InterPro" id="IPR033932">
    <property type="entry name" value="YtcJ-like"/>
</dbReference>
<organism evidence="2 3">
    <name type="scientific">Saccharothrix violaceirubra</name>
    <dbReference type="NCBI Taxonomy" id="413306"/>
    <lineage>
        <taxon>Bacteria</taxon>
        <taxon>Bacillati</taxon>
        <taxon>Actinomycetota</taxon>
        <taxon>Actinomycetes</taxon>
        <taxon>Pseudonocardiales</taxon>
        <taxon>Pseudonocardiaceae</taxon>
        <taxon>Saccharothrix</taxon>
    </lineage>
</organism>
<dbReference type="AlphaFoldDB" id="A0A7W7WYB1"/>
<protein>
    <recommendedName>
        <fullName evidence="1">Amidohydrolase 3 domain-containing protein</fullName>
    </recommendedName>
</protein>
<keyword evidence="3" id="KW-1185">Reference proteome</keyword>
<evidence type="ECO:0000313" key="3">
    <source>
        <dbReference type="Proteomes" id="UP000542674"/>
    </source>
</evidence>
<evidence type="ECO:0000313" key="2">
    <source>
        <dbReference type="EMBL" id="MBB4968027.1"/>
    </source>
</evidence>
<gene>
    <name evidence="2" type="ORF">F4559_005386</name>
</gene>
<feature type="domain" description="Amidohydrolase 3" evidence="1">
    <location>
        <begin position="43"/>
        <end position="515"/>
    </location>
</feature>
<dbReference type="Gene3D" id="3.10.310.70">
    <property type="match status" value="1"/>
</dbReference>
<dbReference type="InterPro" id="IPR011059">
    <property type="entry name" value="Metal-dep_hydrolase_composite"/>
</dbReference>
<evidence type="ECO:0000259" key="1">
    <source>
        <dbReference type="Pfam" id="PF07969"/>
    </source>
</evidence>
<dbReference type="Gene3D" id="3.20.20.140">
    <property type="entry name" value="Metal-dependent hydrolases"/>
    <property type="match status" value="1"/>
</dbReference>